<proteinExistence type="predicted"/>
<dbReference type="EMBL" id="QQAZ01000007">
    <property type="protein sequence ID" value="RDI49187.1"/>
    <property type="molecule type" value="Genomic_DNA"/>
</dbReference>
<sequence length="213" mass="24078">MIDDIDALLEDLSPDDEPETGYDFDDPTFPACPRGCGRHWHGMHVTERIEAMHHRGFMDPGYRYREDDSPILCPAPDFIGPHRPPDFIGSPRPPDFGGSHREPGRVESPPGLMHGMIETPDEYAEVYLRRGLPPPTARSRFDPASLWPYLPREPHREHARGCGYFWLPCPLCGNHFGGHEIVGSIRGDENEQGRTTWWSICPVCTAERNGGRP</sequence>
<comment type="caution">
    <text evidence="1">The sequence shown here is derived from an EMBL/GenBank/DDBJ whole genome shotgun (WGS) entry which is preliminary data.</text>
</comment>
<dbReference type="RefSeq" id="WP_068013992.1">
    <property type="nucleotide sequence ID" value="NZ_QQAZ01000007.1"/>
</dbReference>
<accession>A0A370H2C3</accession>
<reference evidence="1 2" key="1">
    <citation type="submission" date="2018-07" db="EMBL/GenBank/DDBJ databases">
        <title>Genomic Encyclopedia of Type Strains, Phase IV (KMG-IV): sequencing the most valuable type-strain genomes for metagenomic binning, comparative biology and taxonomic classification.</title>
        <authorList>
            <person name="Goeker M."/>
        </authorList>
    </citation>
    <scope>NUCLEOTIDE SEQUENCE [LARGE SCALE GENOMIC DNA]</scope>
    <source>
        <strain evidence="1 2">DSM 44952</strain>
    </source>
</reference>
<protein>
    <submittedName>
        <fullName evidence="1">Uncharacterized protein</fullName>
    </submittedName>
</protein>
<dbReference type="Proteomes" id="UP000255355">
    <property type="component" value="Unassembled WGS sequence"/>
</dbReference>
<gene>
    <name evidence="1" type="ORF">DFR68_107315</name>
</gene>
<organism evidence="1 2">
    <name type="scientific">Nocardia mexicana</name>
    <dbReference type="NCBI Taxonomy" id="279262"/>
    <lineage>
        <taxon>Bacteria</taxon>
        <taxon>Bacillati</taxon>
        <taxon>Actinomycetota</taxon>
        <taxon>Actinomycetes</taxon>
        <taxon>Mycobacteriales</taxon>
        <taxon>Nocardiaceae</taxon>
        <taxon>Nocardia</taxon>
    </lineage>
</organism>
<dbReference type="OrthoDB" id="4566354at2"/>
<keyword evidence="2" id="KW-1185">Reference proteome</keyword>
<evidence type="ECO:0000313" key="2">
    <source>
        <dbReference type="Proteomes" id="UP000255355"/>
    </source>
</evidence>
<name>A0A370H2C3_9NOCA</name>
<dbReference type="AlphaFoldDB" id="A0A370H2C3"/>
<evidence type="ECO:0000313" key="1">
    <source>
        <dbReference type="EMBL" id="RDI49187.1"/>
    </source>
</evidence>